<accession>A0A073HZQ4</accession>
<evidence type="ECO:0000256" key="1">
    <source>
        <dbReference type="SAM" id="MobiDB-lite"/>
    </source>
</evidence>
<dbReference type="AlphaFoldDB" id="A0A073HZQ4"/>
<protein>
    <submittedName>
        <fullName evidence="2">Uncharacterized protein</fullName>
    </submittedName>
</protein>
<dbReference type="EMBL" id="ARYC01005444">
    <property type="protein sequence ID" value="KEJ82735.1"/>
    <property type="molecule type" value="Genomic_DNA"/>
</dbReference>
<feature type="compositionally biased region" description="Polar residues" evidence="1">
    <location>
        <begin position="127"/>
        <end position="138"/>
    </location>
</feature>
<keyword evidence="3" id="KW-1185">Reference proteome</keyword>
<sequence length="166" mass="19523">MRIKMQRYYLLFNLEIGYMRLEIGKSGIALEERDMDKITDKINQTLWQEENRSQQTNFNTHVDTWDDLVLDKGNKSQLEQFREEQEGNFSEIEKNPIDVEDSFTAFKMDGNMKGKEENQEAIRQRLNENPITRSQANVTKDGHIDRNEEGESKAGLNKEDDVMRSK</sequence>
<evidence type="ECO:0000313" key="2">
    <source>
        <dbReference type="EMBL" id="KEJ82735.1"/>
    </source>
</evidence>
<dbReference type="Proteomes" id="UP000053232">
    <property type="component" value="Unassembled WGS sequence"/>
</dbReference>
<feature type="compositionally biased region" description="Basic and acidic residues" evidence="1">
    <location>
        <begin position="140"/>
        <end position="166"/>
    </location>
</feature>
<organism evidence="2 3">
    <name type="scientific">Oxytricha trifallax</name>
    <dbReference type="NCBI Taxonomy" id="1172189"/>
    <lineage>
        <taxon>Eukaryota</taxon>
        <taxon>Sar</taxon>
        <taxon>Alveolata</taxon>
        <taxon>Ciliophora</taxon>
        <taxon>Intramacronucleata</taxon>
        <taxon>Spirotrichea</taxon>
        <taxon>Stichotrichia</taxon>
        <taxon>Sporadotrichida</taxon>
        <taxon>Oxytrichidae</taxon>
        <taxon>Oxytrichinae</taxon>
        <taxon>Oxytricha</taxon>
    </lineage>
</organism>
<comment type="caution">
    <text evidence="2">The sequence shown here is derived from an EMBL/GenBank/DDBJ whole genome shotgun (WGS) entry which is preliminary data.</text>
</comment>
<reference evidence="3" key="1">
    <citation type="journal article" date="2014" name="Cell">
        <title>The Architecture of a Scrambled Genome Reveals Massive Levels of Genomic Rearrangement during Development.</title>
        <authorList>
            <person name="Chen X."/>
            <person name="Bracht J.R."/>
            <person name="Goldman A.D."/>
            <person name="Dolzhenko E."/>
            <person name="Clay D.M."/>
            <person name="Swart E.C."/>
            <person name="Perlman D.H."/>
            <person name="Doak T.G."/>
            <person name="Stuart A."/>
            <person name="Amemiya C.T."/>
            <person name="Sebra R.P."/>
            <person name="Landweber L.F."/>
        </authorList>
    </citation>
    <scope>NUCLEOTIDE SEQUENCE [LARGE SCALE GENOMIC DNA]</scope>
    <source>
        <strain evidence="3">JRB310</strain>
    </source>
</reference>
<gene>
    <name evidence="2" type="ORF">OXYTRIMIC_423</name>
</gene>
<proteinExistence type="predicted"/>
<name>A0A073HZQ4_9SPIT</name>
<feature type="region of interest" description="Disordered" evidence="1">
    <location>
        <begin position="125"/>
        <end position="166"/>
    </location>
</feature>
<evidence type="ECO:0000313" key="3">
    <source>
        <dbReference type="Proteomes" id="UP000053232"/>
    </source>
</evidence>